<sequence>MWSDGEMTDAANMSKYNGDELIENESVSEATDSAARNGDLWVNPQTHAIVEGGKKADANAKLRHYFTDIDAAIEAWGAYKGDAAVIRRAKAVLDTLAADLGTTFTEFYYLKKSGYMVAASSHSNHAGVAWMHKGQINHKIRIDGSLRMDAAAGEYFTSPLPSMGSAKAAIKETAAPAIKMCQKHFYFLESDGTCPGCSAEG</sequence>
<proteinExistence type="predicted"/>
<name>A0A6J6JRY7_9ZZZZ</name>
<reference evidence="1" key="1">
    <citation type="submission" date="2020-05" db="EMBL/GenBank/DDBJ databases">
        <authorList>
            <person name="Chiriac C."/>
            <person name="Salcher M."/>
            <person name="Ghai R."/>
            <person name="Kavagutti S V."/>
        </authorList>
    </citation>
    <scope>NUCLEOTIDE SEQUENCE</scope>
</reference>
<evidence type="ECO:0000313" key="1">
    <source>
        <dbReference type="EMBL" id="CAB4639044.1"/>
    </source>
</evidence>
<protein>
    <submittedName>
        <fullName evidence="1">Unannotated protein</fullName>
    </submittedName>
</protein>
<gene>
    <name evidence="1" type="ORF">UFOPK2086_00822</name>
</gene>
<organism evidence="1">
    <name type="scientific">freshwater metagenome</name>
    <dbReference type="NCBI Taxonomy" id="449393"/>
    <lineage>
        <taxon>unclassified sequences</taxon>
        <taxon>metagenomes</taxon>
        <taxon>ecological metagenomes</taxon>
    </lineage>
</organism>
<accession>A0A6J6JRY7</accession>
<dbReference type="EMBL" id="CAEZVQ010000105">
    <property type="protein sequence ID" value="CAB4639044.1"/>
    <property type="molecule type" value="Genomic_DNA"/>
</dbReference>
<dbReference type="AlphaFoldDB" id="A0A6J6JRY7"/>